<reference evidence="2 3" key="1">
    <citation type="journal article" date="2018" name="Biotechnol. Biofuels">
        <title>Integrative visual omics of the white-rot fungus Polyporus brumalis exposes the biotechnological potential of its oxidative enzymes for delignifying raw plant biomass.</title>
        <authorList>
            <person name="Miyauchi S."/>
            <person name="Rancon A."/>
            <person name="Drula E."/>
            <person name="Hage H."/>
            <person name="Chaduli D."/>
            <person name="Favel A."/>
            <person name="Grisel S."/>
            <person name="Henrissat B."/>
            <person name="Herpoel-Gimbert I."/>
            <person name="Ruiz-Duenas F.J."/>
            <person name="Chevret D."/>
            <person name="Hainaut M."/>
            <person name="Lin J."/>
            <person name="Wang M."/>
            <person name="Pangilinan J."/>
            <person name="Lipzen A."/>
            <person name="Lesage-Meessen L."/>
            <person name="Navarro D."/>
            <person name="Riley R."/>
            <person name="Grigoriev I.V."/>
            <person name="Zhou S."/>
            <person name="Raouche S."/>
            <person name="Rosso M.N."/>
        </authorList>
    </citation>
    <scope>NUCLEOTIDE SEQUENCE [LARGE SCALE GENOMIC DNA]</scope>
    <source>
        <strain evidence="2 3">BRFM 1820</strain>
    </source>
</reference>
<dbReference type="InterPro" id="IPR052925">
    <property type="entry name" value="Phage_Integrase-like_Recomb"/>
</dbReference>
<sequence length="244" mass="27768">LHNFPLDPTPDTLSLYVVFQSHHIEPRSVDAYLSGICSELEQFYPSVRSNRRSPLVARTLKGCKRLYSKPVQRKRALTRDDLNLVSSSLAHTDSHDDLLFLALLLTGFHALLRLGELVWPDQRERRSYRKLSRRTSVKISNVSFEFSLHSHKTDRQFAGDTVLVHRTVSGANPLLAFRTYLASRDRRHPGRSELWLKYDGAVPTRSWFSRRLHRFFPADVSGHSMRAGGATALALDGVPHASIQ</sequence>
<dbReference type="Proteomes" id="UP000256964">
    <property type="component" value="Unassembled WGS sequence"/>
</dbReference>
<dbReference type="AlphaFoldDB" id="A0A371CSH7"/>
<gene>
    <name evidence="2" type="ORF">OH76DRAFT_1299547</name>
</gene>
<keyword evidence="3" id="KW-1185">Reference proteome</keyword>
<dbReference type="PANTHER" id="PTHR34605:SF3">
    <property type="entry name" value="P CELL-TYPE AGGLUTINATION PROTEIN MAP4-LIKE-RELATED"/>
    <property type="match status" value="1"/>
</dbReference>
<dbReference type="Gene3D" id="1.10.443.10">
    <property type="entry name" value="Intergrase catalytic core"/>
    <property type="match status" value="1"/>
</dbReference>
<name>A0A371CSH7_9APHY</name>
<dbReference type="GO" id="GO:0006310">
    <property type="term" value="P:DNA recombination"/>
    <property type="evidence" value="ECO:0007669"/>
    <property type="project" value="UniProtKB-KW"/>
</dbReference>
<evidence type="ECO:0000256" key="1">
    <source>
        <dbReference type="ARBA" id="ARBA00023172"/>
    </source>
</evidence>
<evidence type="ECO:0000313" key="3">
    <source>
        <dbReference type="Proteomes" id="UP000256964"/>
    </source>
</evidence>
<dbReference type="PANTHER" id="PTHR34605">
    <property type="entry name" value="PHAGE_INTEGRASE DOMAIN-CONTAINING PROTEIN"/>
    <property type="match status" value="1"/>
</dbReference>
<organism evidence="2 3">
    <name type="scientific">Lentinus brumalis</name>
    <dbReference type="NCBI Taxonomy" id="2498619"/>
    <lineage>
        <taxon>Eukaryota</taxon>
        <taxon>Fungi</taxon>
        <taxon>Dikarya</taxon>
        <taxon>Basidiomycota</taxon>
        <taxon>Agaricomycotina</taxon>
        <taxon>Agaricomycetes</taxon>
        <taxon>Polyporales</taxon>
        <taxon>Polyporaceae</taxon>
        <taxon>Lentinus</taxon>
    </lineage>
</organism>
<feature type="non-terminal residue" evidence="2">
    <location>
        <position position="244"/>
    </location>
</feature>
<dbReference type="InterPro" id="IPR013762">
    <property type="entry name" value="Integrase-like_cat_sf"/>
</dbReference>
<proteinExistence type="predicted"/>
<dbReference type="GO" id="GO:0015074">
    <property type="term" value="P:DNA integration"/>
    <property type="evidence" value="ECO:0007669"/>
    <property type="project" value="InterPro"/>
</dbReference>
<keyword evidence="1" id="KW-0233">DNA recombination</keyword>
<dbReference type="GO" id="GO:0003677">
    <property type="term" value="F:DNA binding"/>
    <property type="evidence" value="ECO:0007669"/>
    <property type="project" value="InterPro"/>
</dbReference>
<evidence type="ECO:0008006" key="4">
    <source>
        <dbReference type="Google" id="ProtNLM"/>
    </source>
</evidence>
<dbReference type="STRING" id="139420.A0A371CSH7"/>
<evidence type="ECO:0000313" key="2">
    <source>
        <dbReference type="EMBL" id="RDX43241.1"/>
    </source>
</evidence>
<protein>
    <recommendedName>
        <fullName evidence="4">Tyr recombinase domain-containing protein</fullName>
    </recommendedName>
</protein>
<dbReference type="EMBL" id="KZ857468">
    <property type="protein sequence ID" value="RDX43241.1"/>
    <property type="molecule type" value="Genomic_DNA"/>
</dbReference>
<dbReference type="OrthoDB" id="5598396at2759"/>
<dbReference type="SUPFAM" id="SSF56349">
    <property type="entry name" value="DNA breaking-rejoining enzymes"/>
    <property type="match status" value="1"/>
</dbReference>
<feature type="non-terminal residue" evidence="2">
    <location>
        <position position="1"/>
    </location>
</feature>
<accession>A0A371CSH7</accession>
<dbReference type="InterPro" id="IPR011010">
    <property type="entry name" value="DNA_brk_join_enz"/>
</dbReference>